<dbReference type="Proteomes" id="UP000318331">
    <property type="component" value="Unassembled WGS sequence"/>
</dbReference>
<accession>A0A543HT07</accession>
<protein>
    <submittedName>
        <fullName evidence="1">Uncharacterized protein</fullName>
    </submittedName>
</protein>
<keyword evidence="2" id="KW-1185">Reference proteome</keyword>
<dbReference type="EMBL" id="VFPN01000003">
    <property type="protein sequence ID" value="TQM61483.1"/>
    <property type="molecule type" value="Genomic_DNA"/>
</dbReference>
<name>A0A543HT07_9MICO</name>
<evidence type="ECO:0000313" key="1">
    <source>
        <dbReference type="EMBL" id="TQM61483.1"/>
    </source>
</evidence>
<proteinExistence type="predicted"/>
<gene>
    <name evidence="1" type="ORF">FB466_2437</name>
</gene>
<dbReference type="AlphaFoldDB" id="A0A543HT07"/>
<dbReference type="RefSeq" id="WP_170206115.1">
    <property type="nucleotide sequence ID" value="NZ_BAAAYS010000006.1"/>
</dbReference>
<organism evidence="1 2">
    <name type="scientific">Klugiella xanthotipulae</name>
    <dbReference type="NCBI Taxonomy" id="244735"/>
    <lineage>
        <taxon>Bacteria</taxon>
        <taxon>Bacillati</taxon>
        <taxon>Actinomycetota</taxon>
        <taxon>Actinomycetes</taxon>
        <taxon>Micrococcales</taxon>
        <taxon>Microbacteriaceae</taxon>
        <taxon>Klugiella</taxon>
    </lineage>
</organism>
<reference evidence="1 2" key="1">
    <citation type="submission" date="2019-06" db="EMBL/GenBank/DDBJ databases">
        <title>Sequencing the genomes of 1000 actinobacteria strains.</title>
        <authorList>
            <person name="Klenk H.-P."/>
        </authorList>
    </citation>
    <scope>NUCLEOTIDE SEQUENCE [LARGE SCALE GENOMIC DNA]</scope>
    <source>
        <strain evidence="1 2">DSM 18031</strain>
    </source>
</reference>
<evidence type="ECO:0000313" key="2">
    <source>
        <dbReference type="Proteomes" id="UP000318331"/>
    </source>
</evidence>
<comment type="caution">
    <text evidence="1">The sequence shown here is derived from an EMBL/GenBank/DDBJ whole genome shotgun (WGS) entry which is preliminary data.</text>
</comment>
<sequence>MRLVRGTLDCDYDHTVLQQELEVELHPNHPFFGARLEVIAHRLSNDDVVCRHAETPDRFSILHLTWSRRPEVGVCSRIEADGRWGHILAYEAGFGEAQGLTEILERTGEHQPLGPAGTLSRPLIVPTISLCDELPERQGRS</sequence>